<dbReference type="PROSITE" id="PS00687">
    <property type="entry name" value="ALDEHYDE_DEHYDR_GLU"/>
    <property type="match status" value="1"/>
</dbReference>
<dbReference type="Proteomes" id="UP000237811">
    <property type="component" value="Unassembled WGS sequence"/>
</dbReference>
<proteinExistence type="inferred from homology"/>
<accession>A0AB37AQY7</accession>
<feature type="non-terminal residue" evidence="6">
    <location>
        <position position="273"/>
    </location>
</feature>
<evidence type="ECO:0000256" key="4">
    <source>
        <dbReference type="RuleBase" id="RU003345"/>
    </source>
</evidence>
<dbReference type="AlphaFoldDB" id="A0AB37AQY7"/>
<feature type="domain" description="Aldehyde dehydrogenase" evidence="5">
    <location>
        <begin position="29"/>
        <end position="273"/>
    </location>
</feature>
<comment type="caution">
    <text evidence="6">The sequence shown here is derived from an EMBL/GenBank/DDBJ whole genome shotgun (WGS) entry which is preliminary data.</text>
</comment>
<organism evidence="6 7">
    <name type="scientific">Burkholderia multivorans</name>
    <dbReference type="NCBI Taxonomy" id="87883"/>
    <lineage>
        <taxon>Bacteria</taxon>
        <taxon>Pseudomonadati</taxon>
        <taxon>Pseudomonadota</taxon>
        <taxon>Betaproteobacteria</taxon>
        <taxon>Burkholderiales</taxon>
        <taxon>Burkholderiaceae</taxon>
        <taxon>Burkholderia</taxon>
        <taxon>Burkholderia cepacia complex</taxon>
    </lineage>
</organism>
<evidence type="ECO:0000256" key="3">
    <source>
        <dbReference type="PROSITE-ProRule" id="PRU10007"/>
    </source>
</evidence>
<dbReference type="PANTHER" id="PTHR42991:SF1">
    <property type="entry name" value="ALDEHYDE DEHYDROGENASE"/>
    <property type="match status" value="1"/>
</dbReference>
<gene>
    <name evidence="6" type="ORF">C6P99_16910</name>
</gene>
<dbReference type="Gene3D" id="3.40.605.10">
    <property type="entry name" value="Aldehyde Dehydrogenase, Chain A, domain 1"/>
    <property type="match status" value="1"/>
</dbReference>
<evidence type="ECO:0000313" key="7">
    <source>
        <dbReference type="Proteomes" id="UP000237811"/>
    </source>
</evidence>
<protein>
    <submittedName>
        <fullName evidence="6">Phosphonoacetaldehyde dehydrogenase</fullName>
    </submittedName>
</protein>
<dbReference type="Pfam" id="PF00171">
    <property type="entry name" value="Aldedh"/>
    <property type="match status" value="1"/>
</dbReference>
<dbReference type="InterPro" id="IPR016162">
    <property type="entry name" value="Ald_DH_N"/>
</dbReference>
<evidence type="ECO:0000256" key="2">
    <source>
        <dbReference type="ARBA" id="ARBA00023002"/>
    </source>
</evidence>
<dbReference type="EMBL" id="PVFR01000053">
    <property type="protein sequence ID" value="PRE46574.1"/>
    <property type="molecule type" value="Genomic_DNA"/>
</dbReference>
<reference evidence="6 7" key="1">
    <citation type="submission" date="2018-03" db="EMBL/GenBank/DDBJ databases">
        <authorList>
            <person name="Nguyen K."/>
            <person name="Fouts D."/>
            <person name="Sutton G."/>
        </authorList>
    </citation>
    <scope>NUCLEOTIDE SEQUENCE [LARGE SCALE GENOMIC DNA]</scope>
    <source>
        <strain evidence="6 7">AU14328</strain>
    </source>
</reference>
<dbReference type="SUPFAM" id="SSF53720">
    <property type="entry name" value="ALDH-like"/>
    <property type="match status" value="1"/>
</dbReference>
<feature type="active site" evidence="3">
    <location>
        <position position="258"/>
    </location>
</feature>
<dbReference type="InterPro" id="IPR016161">
    <property type="entry name" value="Ald_DH/histidinol_DH"/>
</dbReference>
<comment type="similarity">
    <text evidence="1 4">Belongs to the aldehyde dehydrogenase family.</text>
</comment>
<keyword evidence="2 4" id="KW-0560">Oxidoreductase</keyword>
<evidence type="ECO:0000259" key="5">
    <source>
        <dbReference type="Pfam" id="PF00171"/>
    </source>
</evidence>
<dbReference type="PANTHER" id="PTHR42991">
    <property type="entry name" value="ALDEHYDE DEHYDROGENASE"/>
    <property type="match status" value="1"/>
</dbReference>
<dbReference type="InterPro" id="IPR029510">
    <property type="entry name" value="Ald_DH_CS_GLU"/>
</dbReference>
<dbReference type="InterPro" id="IPR051020">
    <property type="entry name" value="ALDH-related_metabolic_enz"/>
</dbReference>
<evidence type="ECO:0000256" key="1">
    <source>
        <dbReference type="ARBA" id="ARBA00009986"/>
    </source>
</evidence>
<evidence type="ECO:0000313" key="6">
    <source>
        <dbReference type="EMBL" id="PRE46574.1"/>
    </source>
</evidence>
<dbReference type="GO" id="GO:0008911">
    <property type="term" value="F:lactaldehyde dehydrogenase (NAD+) activity"/>
    <property type="evidence" value="ECO:0007669"/>
    <property type="project" value="TreeGrafter"/>
</dbReference>
<dbReference type="InterPro" id="IPR015590">
    <property type="entry name" value="Aldehyde_DH_dom"/>
</dbReference>
<sequence length="273" mass="29709">MSTVLKSIPVSDARHEALRIDGQRVWRDATIDVRNPYDGTLVGTVPKATLDDVRRAFAVARAYRPTLTRHERAAILRRAADIVRARTAEIAALITAEAGLCIKDSTYEAGRVADVLTFGAGEVLKDDGQIFSCDLTPHGKKRRVYTQREPLLGAISAITPFNHPMNQVAHKVVPSIATNNRIVVKPSEKVPLSCYLFADILYEAGLPPQMLQVITGDPNEIADELVTNPAIDLITFTGGVSIGKSIASRMGYRRAVLELGGNDPIIVMEDADL</sequence>
<dbReference type="RefSeq" id="WP_146122901.1">
    <property type="nucleotide sequence ID" value="NZ_PVFQ01000068.1"/>
</dbReference>
<name>A0AB37AQY7_9BURK</name>